<organism evidence="1 2">
    <name type="scientific">Tenacibaculum phage pT24</name>
    <dbReference type="NCBI Taxonomy" id="1880590"/>
    <lineage>
        <taxon>Viruses</taxon>
        <taxon>Duplodnaviria</taxon>
        <taxon>Heunggongvirae</taxon>
        <taxon>Uroviricota</taxon>
        <taxon>Caudoviricetes</taxon>
        <taxon>Kungbxnavirus</taxon>
        <taxon>Kungbxnavirus pT24</taxon>
    </lineage>
</organism>
<evidence type="ECO:0000313" key="1">
    <source>
        <dbReference type="EMBL" id="BAV39277.1"/>
    </source>
</evidence>
<keyword evidence="2" id="KW-1185">Reference proteome</keyword>
<protein>
    <submittedName>
        <fullName evidence="1">Uncharacterized protein</fullName>
    </submittedName>
</protein>
<sequence>MYNSSKVKRLINEAQSEIDAIIDKYEPLINDAIKKQIPKDHKFYCCMGASFCENKNGEIVGENFTRVINNLQYEDSFKTGMNIKNVNVKT</sequence>
<dbReference type="EMBL" id="LC168164">
    <property type="protein sequence ID" value="BAV39277.1"/>
    <property type="molecule type" value="Genomic_DNA"/>
</dbReference>
<reference evidence="1 2" key="1">
    <citation type="submission" date="2016-07" db="EMBL/GenBank/DDBJ databases">
        <title>Characterization of three bacteriophages infecting bacteria isolated from shrimp culture pond water.</title>
        <authorList>
            <person name="Khoa H.V."/>
        </authorList>
    </citation>
    <scope>NUCLEOTIDE SEQUENCE [LARGE SCALE GENOMIC DNA]</scope>
</reference>
<evidence type="ECO:0000313" key="2">
    <source>
        <dbReference type="Proteomes" id="UP000224877"/>
    </source>
</evidence>
<dbReference type="Proteomes" id="UP000224877">
    <property type="component" value="Segment"/>
</dbReference>
<gene>
    <name evidence="1" type="ORF">BPT24_151</name>
</gene>
<accession>A0A1B4XWW1</accession>
<proteinExistence type="predicted"/>
<name>A0A1B4XWW1_9CAUD</name>